<reference evidence="1" key="2">
    <citation type="submission" date="2020-09" db="EMBL/GenBank/DDBJ databases">
        <authorList>
            <person name="Sun Q."/>
            <person name="Zhou Y."/>
        </authorList>
    </citation>
    <scope>NUCLEOTIDE SEQUENCE</scope>
    <source>
        <strain evidence="1">CGMCC 1.12506</strain>
    </source>
</reference>
<sequence length="143" mass="16434">MVTDELKKLLLEKKIDLIKELDAINVLLGLDNILLKEEKSTPKLETRIFSSAVNNISKKIEPKNDNEIWKDYILKVMKIIGGRMKSKDIADAIYNANQKYVTKERVFSVTRDKLSELVKDEKVIVEIGLSRKIGNIYEVIDTI</sequence>
<accession>A0A916Y1J2</accession>
<protein>
    <submittedName>
        <fullName evidence="1">Uncharacterized protein</fullName>
    </submittedName>
</protein>
<comment type="caution">
    <text evidence="1">The sequence shown here is derived from an EMBL/GenBank/DDBJ whole genome shotgun (WGS) entry which is preliminary data.</text>
</comment>
<reference evidence="1" key="1">
    <citation type="journal article" date="2014" name="Int. J. Syst. Evol. Microbiol.">
        <title>Complete genome sequence of Corynebacterium casei LMG S-19264T (=DSM 44701T), isolated from a smear-ripened cheese.</title>
        <authorList>
            <consortium name="US DOE Joint Genome Institute (JGI-PGF)"/>
            <person name="Walter F."/>
            <person name="Albersmeier A."/>
            <person name="Kalinowski J."/>
            <person name="Ruckert C."/>
        </authorList>
    </citation>
    <scope>NUCLEOTIDE SEQUENCE</scope>
    <source>
        <strain evidence="1">CGMCC 1.12506</strain>
    </source>
</reference>
<dbReference type="Proteomes" id="UP000625735">
    <property type="component" value="Unassembled WGS sequence"/>
</dbReference>
<organism evidence="1 2">
    <name type="scientific">Flavobacterium orientale</name>
    <dbReference type="NCBI Taxonomy" id="1756020"/>
    <lineage>
        <taxon>Bacteria</taxon>
        <taxon>Pseudomonadati</taxon>
        <taxon>Bacteroidota</taxon>
        <taxon>Flavobacteriia</taxon>
        <taxon>Flavobacteriales</taxon>
        <taxon>Flavobacteriaceae</taxon>
        <taxon>Flavobacterium</taxon>
    </lineage>
</organism>
<dbReference type="AlphaFoldDB" id="A0A916Y1J2"/>
<gene>
    <name evidence="1" type="ORF">GCM10011343_16660</name>
</gene>
<evidence type="ECO:0000313" key="1">
    <source>
        <dbReference type="EMBL" id="GGD27069.1"/>
    </source>
</evidence>
<evidence type="ECO:0000313" key="2">
    <source>
        <dbReference type="Proteomes" id="UP000625735"/>
    </source>
</evidence>
<proteinExistence type="predicted"/>
<dbReference type="RefSeq" id="WP_188362102.1">
    <property type="nucleotide sequence ID" value="NZ_BMFG01000005.1"/>
</dbReference>
<keyword evidence="2" id="KW-1185">Reference proteome</keyword>
<name>A0A916Y1J2_9FLAO</name>
<dbReference type="EMBL" id="BMFG01000005">
    <property type="protein sequence ID" value="GGD27069.1"/>
    <property type="molecule type" value="Genomic_DNA"/>
</dbReference>